<gene>
    <name evidence="2" type="ORF">ACFO0B_02815</name>
</gene>
<dbReference type="Pfam" id="PF08445">
    <property type="entry name" value="FR47"/>
    <property type="match status" value="1"/>
</dbReference>
<organism evidence="2 3">
    <name type="scientific">Nocardia jiangsuensis</name>
    <dbReference type="NCBI Taxonomy" id="1691563"/>
    <lineage>
        <taxon>Bacteria</taxon>
        <taxon>Bacillati</taxon>
        <taxon>Actinomycetota</taxon>
        <taxon>Actinomycetes</taxon>
        <taxon>Mycobacteriales</taxon>
        <taxon>Nocardiaceae</taxon>
        <taxon>Nocardia</taxon>
    </lineage>
</organism>
<dbReference type="EMBL" id="JBHSAX010000003">
    <property type="protein sequence ID" value="MFC3960917.1"/>
    <property type="molecule type" value="Genomic_DNA"/>
</dbReference>
<proteinExistence type="predicted"/>
<comment type="caution">
    <text evidence="2">The sequence shown here is derived from an EMBL/GenBank/DDBJ whole genome shotgun (WGS) entry which is preliminary data.</text>
</comment>
<evidence type="ECO:0000313" key="3">
    <source>
        <dbReference type="Proteomes" id="UP001595696"/>
    </source>
</evidence>
<sequence length="292" mass="31221">MELQFTPDAAAFLASAGSYLATDPVLTTVVATLADRQVTQRADGVPLPDDQWFLTVRNGTEVVGAAMRTATFGRRPAYLLPMPAAATLELARVLHARGEQLTAAHGVLPVAADLLTELARLAGRGRVETRVRTRLFELGTLEPPLGVPGALRAARPEEAELAGRWLGAFNADIAAESGHGPDEERGEPVADDIGYRIEKGRLRFWEHDGQPVHLTGVNPPASGVARIGPVYTPPEQRGRGWASAAVAEASRVLAAAGARVCLFTDLANPTSNKIYQRIGYRPVIDMVELVLV</sequence>
<dbReference type="PROSITE" id="PS51186">
    <property type="entry name" value="GNAT"/>
    <property type="match status" value="1"/>
</dbReference>
<evidence type="ECO:0000313" key="2">
    <source>
        <dbReference type="EMBL" id="MFC3960917.1"/>
    </source>
</evidence>
<accession>A0ABV8DMR8</accession>
<dbReference type="Gene3D" id="3.40.630.30">
    <property type="match status" value="1"/>
</dbReference>
<feature type="domain" description="N-acetyltransferase" evidence="1">
    <location>
        <begin position="149"/>
        <end position="292"/>
    </location>
</feature>
<dbReference type="InterPro" id="IPR016181">
    <property type="entry name" value="Acyl_CoA_acyltransferase"/>
</dbReference>
<name>A0ABV8DMR8_9NOCA</name>
<keyword evidence="3" id="KW-1185">Reference proteome</keyword>
<dbReference type="SUPFAM" id="SSF55729">
    <property type="entry name" value="Acyl-CoA N-acyltransferases (Nat)"/>
    <property type="match status" value="1"/>
</dbReference>
<evidence type="ECO:0000259" key="1">
    <source>
        <dbReference type="PROSITE" id="PS51186"/>
    </source>
</evidence>
<reference evidence="3" key="1">
    <citation type="journal article" date="2019" name="Int. J. Syst. Evol. Microbiol.">
        <title>The Global Catalogue of Microorganisms (GCM) 10K type strain sequencing project: providing services to taxonomists for standard genome sequencing and annotation.</title>
        <authorList>
            <consortium name="The Broad Institute Genomics Platform"/>
            <consortium name="The Broad Institute Genome Sequencing Center for Infectious Disease"/>
            <person name="Wu L."/>
            <person name="Ma J."/>
        </authorList>
    </citation>
    <scope>NUCLEOTIDE SEQUENCE [LARGE SCALE GENOMIC DNA]</scope>
    <source>
        <strain evidence="3">CGMCC 4.7330</strain>
    </source>
</reference>
<dbReference type="RefSeq" id="WP_378610683.1">
    <property type="nucleotide sequence ID" value="NZ_JBHSAX010000003.1"/>
</dbReference>
<dbReference type="Proteomes" id="UP001595696">
    <property type="component" value="Unassembled WGS sequence"/>
</dbReference>
<protein>
    <submittedName>
        <fullName evidence="2">GNAT family N-acetyltransferase</fullName>
    </submittedName>
</protein>
<dbReference type="InterPro" id="IPR000182">
    <property type="entry name" value="GNAT_dom"/>
</dbReference>
<dbReference type="InterPro" id="IPR013653">
    <property type="entry name" value="GCN5-like_dom"/>
</dbReference>